<dbReference type="Proteomes" id="UP001174909">
    <property type="component" value="Unassembled WGS sequence"/>
</dbReference>
<evidence type="ECO:0000259" key="1">
    <source>
        <dbReference type="Pfam" id="PF13304"/>
    </source>
</evidence>
<dbReference type="InterPro" id="IPR003959">
    <property type="entry name" value="ATPase_AAA_core"/>
</dbReference>
<dbReference type="SUPFAM" id="SSF52540">
    <property type="entry name" value="P-loop containing nucleoside triphosphate hydrolases"/>
    <property type="match status" value="1"/>
</dbReference>
<proteinExistence type="predicted"/>
<dbReference type="GO" id="GO:0005524">
    <property type="term" value="F:ATP binding"/>
    <property type="evidence" value="ECO:0007669"/>
    <property type="project" value="InterPro"/>
</dbReference>
<dbReference type="Gene3D" id="3.40.50.300">
    <property type="entry name" value="P-loop containing nucleotide triphosphate hydrolases"/>
    <property type="match status" value="2"/>
</dbReference>
<dbReference type="GO" id="GO:0006302">
    <property type="term" value="P:double-strand break repair"/>
    <property type="evidence" value="ECO:0007669"/>
    <property type="project" value="TreeGrafter"/>
</dbReference>
<evidence type="ECO:0000313" key="3">
    <source>
        <dbReference type="Proteomes" id="UP001174909"/>
    </source>
</evidence>
<dbReference type="GO" id="GO:0016887">
    <property type="term" value="F:ATP hydrolysis activity"/>
    <property type="evidence" value="ECO:0007669"/>
    <property type="project" value="InterPro"/>
</dbReference>
<dbReference type="AlphaFoldDB" id="A0AA35SW27"/>
<sequence length="436" mass="48297">MVGLRACPSPVAVAYNSGRQKQGSAIVITSLRLKNFKNFADETLKLGPFTVIVGANASGKSNIRDAFRFLHGIGRGYTLAEAIGGKVGGGGYVEWEPIRGVPNEIVRFGQPYADGIGEFYSKMELDLDGKKIAYSIGVGINPGAQDGFRLLSEMMQIDESPVFGSIISEQEWSFIHEARPSLTKPIAYDPLVDCERLRLCSLIERMRFLDLSPAQMREPSIPGAATLGNRGQNLPTVLEAICADPDRKHVLTSWLQELTPMDVGDFEFPRDPSGRVHLYITERNGRKVSAYSASDGTLRFLAMLAMLLNEDDGGTYFFEDIDSGIHPNRLWLLLELIEKQTAKGNIQVITTTHSPALLAWMNDETFENTSIMYRDEHATDSVIRPIADLYNLRELRKSQGLERLLTNGWLENAMKSSEGIPDTDYLVDGDEEDAIG</sequence>
<protein>
    <recommendedName>
        <fullName evidence="1">ATPase AAA-type core domain-containing protein</fullName>
    </recommendedName>
</protein>
<dbReference type="GO" id="GO:0000731">
    <property type="term" value="P:DNA synthesis involved in DNA repair"/>
    <property type="evidence" value="ECO:0007669"/>
    <property type="project" value="TreeGrafter"/>
</dbReference>
<dbReference type="InterPro" id="IPR014555">
    <property type="entry name" value="RecF-like"/>
</dbReference>
<dbReference type="PANTHER" id="PTHR32182">
    <property type="entry name" value="DNA REPLICATION AND REPAIR PROTEIN RECF"/>
    <property type="match status" value="1"/>
</dbReference>
<feature type="domain" description="ATPase AAA-type core" evidence="1">
    <location>
        <begin position="280"/>
        <end position="359"/>
    </location>
</feature>
<comment type="caution">
    <text evidence="2">The sequence shown here is derived from an EMBL/GenBank/DDBJ whole genome shotgun (WGS) entry which is preliminary data.</text>
</comment>
<dbReference type="PIRSF" id="PIRSF029347">
    <property type="entry name" value="RecF"/>
    <property type="match status" value="1"/>
</dbReference>
<evidence type="ECO:0000313" key="2">
    <source>
        <dbReference type="EMBL" id="CAI8036423.1"/>
    </source>
</evidence>
<name>A0AA35SW27_GEOBA</name>
<accession>A0AA35SW27</accession>
<dbReference type="PANTHER" id="PTHR32182:SF22">
    <property type="entry name" value="ATP-DEPENDENT ENDONUCLEASE, OLD FAMILY-RELATED"/>
    <property type="match status" value="1"/>
</dbReference>
<keyword evidence="3" id="KW-1185">Reference proteome</keyword>
<reference evidence="2" key="1">
    <citation type="submission" date="2023-03" db="EMBL/GenBank/DDBJ databases">
        <authorList>
            <person name="Steffen K."/>
            <person name="Cardenas P."/>
        </authorList>
    </citation>
    <scope>NUCLEOTIDE SEQUENCE</scope>
</reference>
<dbReference type="EMBL" id="CASHTH010002870">
    <property type="protein sequence ID" value="CAI8036423.1"/>
    <property type="molecule type" value="Genomic_DNA"/>
</dbReference>
<gene>
    <name evidence="2" type="ORF">GBAR_LOCUS20405</name>
</gene>
<feature type="domain" description="ATPase AAA-type core" evidence="1">
    <location>
        <begin position="49"/>
        <end position="104"/>
    </location>
</feature>
<dbReference type="Pfam" id="PF13304">
    <property type="entry name" value="AAA_21"/>
    <property type="match status" value="2"/>
</dbReference>
<organism evidence="2 3">
    <name type="scientific">Geodia barretti</name>
    <name type="common">Barrett's horny sponge</name>
    <dbReference type="NCBI Taxonomy" id="519541"/>
    <lineage>
        <taxon>Eukaryota</taxon>
        <taxon>Metazoa</taxon>
        <taxon>Porifera</taxon>
        <taxon>Demospongiae</taxon>
        <taxon>Heteroscleromorpha</taxon>
        <taxon>Tetractinellida</taxon>
        <taxon>Astrophorina</taxon>
        <taxon>Geodiidae</taxon>
        <taxon>Geodia</taxon>
    </lineage>
</organism>
<dbReference type="InterPro" id="IPR027417">
    <property type="entry name" value="P-loop_NTPase"/>
</dbReference>